<dbReference type="STRING" id="76731.RD2015_2363"/>
<evidence type="ECO:0000313" key="1">
    <source>
        <dbReference type="EMBL" id="ALV06834.1"/>
    </source>
</evidence>
<dbReference type="OrthoDB" id="9154758at2"/>
<reference evidence="1 2" key="1">
    <citation type="submission" date="2015-12" db="EMBL/GenBank/DDBJ databases">
        <title>Complete genome of Roseateles depolymerans KCTC 42856.</title>
        <authorList>
            <person name="Kim K.M."/>
        </authorList>
    </citation>
    <scope>NUCLEOTIDE SEQUENCE [LARGE SCALE GENOMIC DNA]</scope>
    <source>
        <strain evidence="1 2">KCTC 42856</strain>
    </source>
</reference>
<dbReference type="KEGG" id="rdp:RD2015_2363"/>
<dbReference type="EMBL" id="CP013729">
    <property type="protein sequence ID" value="ALV06834.1"/>
    <property type="molecule type" value="Genomic_DNA"/>
</dbReference>
<dbReference type="GO" id="GO:0043683">
    <property type="term" value="P:type IV pilus assembly"/>
    <property type="evidence" value="ECO:0007669"/>
    <property type="project" value="InterPro"/>
</dbReference>
<evidence type="ECO:0000313" key="2">
    <source>
        <dbReference type="Proteomes" id="UP000060699"/>
    </source>
</evidence>
<dbReference type="Proteomes" id="UP000060699">
    <property type="component" value="Chromosome"/>
</dbReference>
<organism evidence="1 2">
    <name type="scientific">Roseateles depolymerans</name>
    <dbReference type="NCBI Taxonomy" id="76731"/>
    <lineage>
        <taxon>Bacteria</taxon>
        <taxon>Pseudomonadati</taxon>
        <taxon>Pseudomonadota</taxon>
        <taxon>Betaproteobacteria</taxon>
        <taxon>Burkholderiales</taxon>
        <taxon>Sphaerotilaceae</taxon>
        <taxon>Roseateles</taxon>
    </lineage>
</organism>
<dbReference type="Pfam" id="PF16732">
    <property type="entry name" value="ComP_DUS"/>
    <property type="match status" value="1"/>
</dbReference>
<name>A0A0U3LKA9_9BURK</name>
<dbReference type="SUPFAM" id="SSF54523">
    <property type="entry name" value="Pili subunits"/>
    <property type="match status" value="1"/>
</dbReference>
<keyword evidence="2" id="KW-1185">Reference proteome</keyword>
<dbReference type="InterPro" id="IPR012902">
    <property type="entry name" value="N_methyl_site"/>
</dbReference>
<dbReference type="InterPro" id="IPR031982">
    <property type="entry name" value="PilE-like"/>
</dbReference>
<gene>
    <name evidence="1" type="ORF">RD2015_2363</name>
</gene>
<accession>A0A0U3LKA9</accession>
<protein>
    <submittedName>
        <fullName evidence="1">Uncharacterized protein</fullName>
    </submittedName>
</protein>
<dbReference type="AlphaFoldDB" id="A0A0U3LKA9"/>
<dbReference type="Gene3D" id="3.30.700.10">
    <property type="entry name" value="Glycoprotein, Type 4 Pilin"/>
    <property type="match status" value="1"/>
</dbReference>
<proteinExistence type="predicted"/>
<dbReference type="InterPro" id="IPR045584">
    <property type="entry name" value="Pilin-like"/>
</dbReference>
<sequence>MRSATSTGSAKSAQSSQQAQTGITLLELLVTLLLMSVLVSLAVPGFRAQWRAAHRSEGVQALTALQMAQENFRSRQTRYAQSLAELVMPEQSANGRFRLSVVQASANAFTLEAQAEGDQARDDRCQRLRLVQTQGQVSLLSFAPGQVPTSGCWPQ</sequence>
<dbReference type="Pfam" id="PF07963">
    <property type="entry name" value="N_methyl"/>
    <property type="match status" value="1"/>
</dbReference>
<dbReference type="PROSITE" id="PS00409">
    <property type="entry name" value="PROKAR_NTER_METHYL"/>
    <property type="match status" value="1"/>
</dbReference>